<feature type="binding site" evidence="6">
    <location>
        <begin position="182"/>
        <end position="184"/>
    </location>
    <ligand>
        <name>substrate</name>
    </ligand>
</feature>
<dbReference type="InterPro" id="IPR022953">
    <property type="entry name" value="ATP_PFK"/>
</dbReference>
<evidence type="ECO:0000259" key="7">
    <source>
        <dbReference type="Pfam" id="PF00365"/>
    </source>
</evidence>
<dbReference type="PANTHER" id="PTHR45770">
    <property type="entry name" value="ATP-DEPENDENT 6-PHOSPHOFRUCTOKINASE 1"/>
    <property type="match status" value="1"/>
</dbReference>
<evidence type="ECO:0000313" key="8">
    <source>
        <dbReference type="EMBL" id="MBM7716098.1"/>
    </source>
</evidence>
<comment type="caution">
    <text evidence="6">Lacks conserved residue(s) required for the propagation of feature annotation.</text>
</comment>
<evidence type="ECO:0000313" key="9">
    <source>
        <dbReference type="Proteomes" id="UP000823485"/>
    </source>
</evidence>
<evidence type="ECO:0000256" key="5">
    <source>
        <dbReference type="ARBA" id="ARBA00022842"/>
    </source>
</evidence>
<keyword evidence="6" id="KW-0324">Glycolysis</keyword>
<comment type="catalytic activity">
    <reaction evidence="6">
        <text>beta-D-fructose 6-phosphate + diphosphate = beta-D-fructose 1,6-bisphosphate + phosphate + H(+)</text>
        <dbReference type="Rhea" id="RHEA:13613"/>
        <dbReference type="ChEBI" id="CHEBI:15378"/>
        <dbReference type="ChEBI" id="CHEBI:32966"/>
        <dbReference type="ChEBI" id="CHEBI:33019"/>
        <dbReference type="ChEBI" id="CHEBI:43474"/>
        <dbReference type="ChEBI" id="CHEBI:57634"/>
        <dbReference type="EC" id="2.7.1.90"/>
    </reaction>
</comment>
<evidence type="ECO:0000256" key="4">
    <source>
        <dbReference type="ARBA" id="ARBA00022777"/>
    </source>
</evidence>
<dbReference type="Pfam" id="PF00365">
    <property type="entry name" value="PFK"/>
    <property type="match status" value="1"/>
</dbReference>
<comment type="pathway">
    <text evidence="6">Carbohydrate degradation; glycolysis; D-glyceraldehyde 3-phosphate and glycerone phosphate from D-glucose: step 3/4.</text>
</comment>
<dbReference type="GO" id="GO:0003872">
    <property type="term" value="F:6-phosphofructokinase activity"/>
    <property type="evidence" value="ECO:0007669"/>
    <property type="project" value="UniProtKB-EC"/>
</dbReference>
<comment type="cofactor">
    <cofactor evidence="1 6">
        <name>Mg(2+)</name>
        <dbReference type="ChEBI" id="CHEBI:18420"/>
    </cofactor>
</comment>
<evidence type="ECO:0000256" key="6">
    <source>
        <dbReference type="HAMAP-Rule" id="MF_01978"/>
    </source>
</evidence>
<dbReference type="InterPro" id="IPR035966">
    <property type="entry name" value="PKF_sf"/>
</dbReference>
<dbReference type="InterPro" id="IPR050929">
    <property type="entry name" value="PFKA"/>
</dbReference>
<evidence type="ECO:0000256" key="1">
    <source>
        <dbReference type="ARBA" id="ARBA00001946"/>
    </source>
</evidence>
<dbReference type="Gene3D" id="3.40.50.460">
    <property type="entry name" value="Phosphofructokinase domain"/>
    <property type="match status" value="1"/>
</dbReference>
<keyword evidence="9" id="KW-1185">Reference proteome</keyword>
<proteinExistence type="inferred from homology"/>
<dbReference type="Gene3D" id="3.40.50.450">
    <property type="match status" value="1"/>
</dbReference>
<feature type="active site" description="Proton acceptor" evidence="6">
    <location>
        <position position="137"/>
    </location>
</feature>
<keyword evidence="5 6" id="KW-0460">Magnesium</keyword>
<evidence type="ECO:0000256" key="3">
    <source>
        <dbReference type="ARBA" id="ARBA00022723"/>
    </source>
</evidence>
<comment type="subcellular location">
    <subcellularLocation>
        <location evidence="6">Cytoplasm</location>
    </subcellularLocation>
</comment>
<dbReference type="InterPro" id="IPR011404">
    <property type="entry name" value="PPi-PFK"/>
</dbReference>
<organism evidence="8 9">
    <name type="scientific">Siminovitchia thermophila</name>
    <dbReference type="NCBI Taxonomy" id="1245522"/>
    <lineage>
        <taxon>Bacteria</taxon>
        <taxon>Bacillati</taxon>
        <taxon>Bacillota</taxon>
        <taxon>Bacilli</taxon>
        <taxon>Bacillales</taxon>
        <taxon>Bacillaceae</taxon>
        <taxon>Siminovitchia</taxon>
    </lineage>
</organism>
<keyword evidence="3 6" id="KW-0479">Metal-binding</keyword>
<keyword evidence="6" id="KW-0963">Cytoplasm</keyword>
<comment type="activity regulation">
    <text evidence="6">Non-allosteric.</text>
</comment>
<accession>A0ABS2RB76</accession>
<comment type="caution">
    <text evidence="8">The sequence shown here is derived from an EMBL/GenBank/DDBJ whole genome shotgun (WGS) entry which is preliminary data.</text>
</comment>
<protein>
    <recommendedName>
        <fullName evidence="6">Pyrophosphate--fructose 6-phosphate 1-phosphotransferase</fullName>
        <ecNumber evidence="6">2.7.1.90</ecNumber>
    </recommendedName>
    <alternativeName>
        <fullName evidence="6">6-phosphofructokinase, pyrophosphate dependent</fullName>
    </alternativeName>
    <alternativeName>
        <fullName evidence="6">PPi-dependent phosphofructokinase</fullName>
        <shortName evidence="6">PPi-PFK</shortName>
    </alternativeName>
    <alternativeName>
        <fullName evidence="6">Pyrophosphate-dependent 6-phosphofructose-1-kinase</fullName>
    </alternativeName>
</protein>
<dbReference type="SUPFAM" id="SSF53784">
    <property type="entry name" value="Phosphofructokinase"/>
    <property type="match status" value="1"/>
</dbReference>
<feature type="binding site" evidence="6">
    <location>
        <position position="239"/>
    </location>
    <ligand>
        <name>substrate</name>
    </ligand>
</feature>
<keyword evidence="2 6" id="KW-0808">Transferase</keyword>
<dbReference type="RefSeq" id="WP_205179774.1">
    <property type="nucleotide sequence ID" value="NZ_JAFBFH010000022.1"/>
</dbReference>
<dbReference type="InterPro" id="IPR000023">
    <property type="entry name" value="Phosphofructokinase_dom"/>
</dbReference>
<reference evidence="8 9" key="1">
    <citation type="submission" date="2021-01" db="EMBL/GenBank/DDBJ databases">
        <title>Genomic Encyclopedia of Type Strains, Phase IV (KMG-IV): sequencing the most valuable type-strain genomes for metagenomic binning, comparative biology and taxonomic classification.</title>
        <authorList>
            <person name="Goeker M."/>
        </authorList>
    </citation>
    <scope>NUCLEOTIDE SEQUENCE [LARGE SCALE GENOMIC DNA]</scope>
    <source>
        <strain evidence="8 9">DSM 105453</strain>
    </source>
</reference>
<feature type="binding site" evidence="6">
    <location>
        <position position="107"/>
    </location>
    <ligand>
        <name>Mg(2+)</name>
        <dbReference type="ChEBI" id="CHEBI:18420"/>
        <note>catalytic</note>
    </ligand>
</feature>
<feature type="domain" description="Phosphofructokinase" evidence="7">
    <location>
        <begin position="5"/>
        <end position="295"/>
    </location>
</feature>
<name>A0ABS2RB76_9BACI</name>
<comment type="function">
    <text evidence="6">Catalyzes the phosphorylation of D-fructose 6-phosphate, the first committing step of glycolysis. Uses inorganic phosphate (PPi) as phosphoryl donor instead of ATP like common ATP-dependent phosphofructokinases (ATP-PFKs), which renders the reaction reversible, and can thus function both in glycolysis and gluconeogenesis. Consistently, PPi-PFK can replace the enzymes of both the forward (ATP-PFK) and reverse (fructose-bisphosphatase (FBPase)) reactions.</text>
</comment>
<dbReference type="HAMAP" id="MF_01978">
    <property type="entry name" value="Phosphofructokinase_II_B2"/>
    <property type="match status" value="1"/>
</dbReference>
<dbReference type="PRINTS" id="PR00476">
    <property type="entry name" value="PHFRCTKINASE"/>
</dbReference>
<dbReference type="PIRSF" id="PIRSF036483">
    <property type="entry name" value="PFK_XF0274"/>
    <property type="match status" value="1"/>
</dbReference>
<dbReference type="NCBIfam" id="NF010675">
    <property type="entry name" value="PRK14072.1"/>
    <property type="match status" value="1"/>
</dbReference>
<comment type="subunit">
    <text evidence="6">Homodimer.</text>
</comment>
<comment type="similarity">
    <text evidence="6">Belongs to the phosphofructokinase type A (PFKA) family. PPi-dependent PFK group II subfamily. Clade 'B2' sub-subfamily.</text>
</comment>
<sequence>MAGNCLIVQSGGPTAVINNSMVGLLDQMKLTGTKGKVYGSIGGIHGLINESFIDLSTLSDNDCHRLRWTPGAALGTCRHKLTGDEVDQIVNLLKRKEIRYFFYIGGNGSMNVAKLIDDRAKTMGFDLVVVGVPKSIDNDVMGTDHSPGYGSAAKFLATSILDMKMDVASFPYSERITIIETMGRHTGWLAAACSLATCQTDASQNLVYIPEVPFHLEECLMKVMQAHEEKRDTFVIVAEGIKNDKGQLINEKDVEFDALGRPKLGGVSTYLQAVIGSETGIETRSIAPSIWQRSSMFLSSKTDVQEAYELGKQSWMYAEKGYSSIMVGLDREENIQHDYVIAYRPKPLASAAGKEKFVPIDWYDEKGNTMTAEFIKYAEPLI</sequence>
<dbReference type="Proteomes" id="UP000823485">
    <property type="component" value="Unassembled WGS sequence"/>
</dbReference>
<evidence type="ECO:0000256" key="2">
    <source>
        <dbReference type="ARBA" id="ARBA00022679"/>
    </source>
</evidence>
<keyword evidence="4 6" id="KW-0418">Kinase</keyword>
<gene>
    <name evidence="6" type="primary">pfp</name>
    <name evidence="8" type="ORF">JOC94_003109</name>
</gene>
<feature type="binding site" evidence="6">
    <location>
        <position position="12"/>
    </location>
    <ligand>
        <name>diphosphate</name>
        <dbReference type="ChEBI" id="CHEBI:33019"/>
    </ligand>
</feature>
<dbReference type="EMBL" id="JAFBFH010000022">
    <property type="protein sequence ID" value="MBM7716098.1"/>
    <property type="molecule type" value="Genomic_DNA"/>
</dbReference>
<dbReference type="EC" id="2.7.1.90" evidence="6"/>
<feature type="site" description="Important for catalytic activity; stabilizes the transition state when the phosphoryl donor is PPi" evidence="6">
    <location>
        <position position="134"/>
    </location>
</feature>